<dbReference type="Gene3D" id="3.30.54.20">
    <property type="match status" value="1"/>
</dbReference>
<comment type="caution">
    <text evidence="11">The sequence shown here is derived from an EMBL/GenBank/DDBJ whole genome shotgun (WGS) entry which is preliminary data.</text>
</comment>
<evidence type="ECO:0000256" key="6">
    <source>
        <dbReference type="ARBA" id="ARBA00022840"/>
    </source>
</evidence>
<keyword evidence="9" id="KW-0030">Aminoacyl-tRNA synthetase</keyword>
<keyword evidence="6" id="KW-0067">ATP-binding</keyword>
<dbReference type="Gene3D" id="3.30.980.10">
    <property type="entry name" value="Threonyl-trna Synthetase, Chain A, domain 2"/>
    <property type="match status" value="1"/>
</dbReference>
<dbReference type="InterPro" id="IPR018164">
    <property type="entry name" value="Ala-tRNA-synth_IIc_N"/>
</dbReference>
<dbReference type="SMART" id="SM00863">
    <property type="entry name" value="tRNA_SAD"/>
    <property type="match status" value="1"/>
</dbReference>
<dbReference type="FunFam" id="3.30.980.10:FF:000004">
    <property type="entry name" value="Alanine--tRNA ligase, cytoplasmic"/>
    <property type="match status" value="1"/>
</dbReference>
<dbReference type="PRINTS" id="PR00980">
    <property type="entry name" value="TRNASYNTHALA"/>
</dbReference>
<dbReference type="NCBIfam" id="NF002436">
    <property type="entry name" value="PRK01584.1"/>
    <property type="match status" value="1"/>
</dbReference>
<comment type="similarity">
    <text evidence="1">Belongs to the class-II aminoacyl-tRNA synthetase family.</text>
</comment>
<keyword evidence="4 11" id="KW-0436">Ligase</keyword>
<dbReference type="PANTHER" id="PTHR11777:SF9">
    <property type="entry name" value="ALANINE--TRNA LIGASE, CYTOPLASMIC"/>
    <property type="match status" value="1"/>
</dbReference>
<evidence type="ECO:0000256" key="3">
    <source>
        <dbReference type="ARBA" id="ARBA00022555"/>
    </source>
</evidence>
<evidence type="ECO:0000313" key="11">
    <source>
        <dbReference type="EMBL" id="NLD25132.1"/>
    </source>
</evidence>
<dbReference type="GO" id="GO:0000049">
    <property type="term" value="F:tRNA binding"/>
    <property type="evidence" value="ECO:0007669"/>
    <property type="project" value="UniProtKB-KW"/>
</dbReference>
<dbReference type="SUPFAM" id="SSF55681">
    <property type="entry name" value="Class II aaRS and biotin synthetases"/>
    <property type="match status" value="1"/>
</dbReference>
<sequence>MMKNLSYQEICQQYLDFFLSNGHAVIPSAPLIPENDPSVLFVNAGMFPLTPFLKGEIHPKGKRLTNIQRCVRTGDIDSVGDCFHCTAFTMLGNWSLNDYFKKEAINLTISFFIERLGLDINKIYASVFAGNQNIPEDTESINTWKEIFSKYGINAKVGKGERIQPNGEKENWWGLESGGPCGPDSEIFYDTGKEKCCESCDVTCGCGKFVEIGNNVFMEYQKNGDNILPLGMHNVDFGGGPERLAALLQNTESIYEIDAYKPILEKVVEISSIQDKKSQRIIVDHLKAATWIIMDGVVPSRTEQGYILRRLIRRAVRHGKKIGIKGQFCGNIALIAINQFKGIWNGLEDKKEFIISTINAEEEKFLKTLENGLKELDKMAGRKNILDGRDAFLLYETFGLPLELTEEILNEKGSPIINRELFEKAEKSHQEKSRTASKGLFKGGLADTSEMSTKYHTTSHLLLKALREVLGEHVYQKGSNITPERLRLDFPNETKLLPEQIKKVEDIVNEQIKKELEVSFIEMNKEDALKLVPLAAFSEKYADRVKVYYIGSKDNPFSIEICNGPHINNTRELGTFKITKQENIGAGIKRIKAILTN</sequence>
<evidence type="ECO:0000256" key="5">
    <source>
        <dbReference type="ARBA" id="ARBA00022741"/>
    </source>
</evidence>
<dbReference type="GO" id="GO:0005524">
    <property type="term" value="F:ATP binding"/>
    <property type="evidence" value="ECO:0007669"/>
    <property type="project" value="UniProtKB-KW"/>
</dbReference>
<dbReference type="Gene3D" id="3.30.930.10">
    <property type="entry name" value="Bira Bifunctional Protein, Domain 2"/>
    <property type="match status" value="1"/>
</dbReference>
<dbReference type="Pfam" id="PF07973">
    <property type="entry name" value="tRNA_SAD"/>
    <property type="match status" value="1"/>
</dbReference>
<dbReference type="InterPro" id="IPR018163">
    <property type="entry name" value="Thr/Ala-tRNA-synth_IIc_edit"/>
</dbReference>
<dbReference type="EMBL" id="JAAZBX010000002">
    <property type="protein sequence ID" value="NLD25132.1"/>
    <property type="molecule type" value="Genomic_DNA"/>
</dbReference>
<evidence type="ECO:0000256" key="7">
    <source>
        <dbReference type="ARBA" id="ARBA00022884"/>
    </source>
</evidence>
<dbReference type="GO" id="GO:0005829">
    <property type="term" value="C:cytosol"/>
    <property type="evidence" value="ECO:0007669"/>
    <property type="project" value="TreeGrafter"/>
</dbReference>
<evidence type="ECO:0000256" key="9">
    <source>
        <dbReference type="ARBA" id="ARBA00023146"/>
    </source>
</evidence>
<keyword evidence="5" id="KW-0547">Nucleotide-binding</keyword>
<protein>
    <recommendedName>
        <fullName evidence="2">alanine--tRNA ligase</fullName>
        <ecNumber evidence="2">6.1.1.7</ecNumber>
    </recommendedName>
</protein>
<dbReference type="SUPFAM" id="SSF101353">
    <property type="entry name" value="Putative anticodon-binding domain of alanyl-tRNA synthetase (AlaRS)"/>
    <property type="match status" value="1"/>
</dbReference>
<dbReference type="Proteomes" id="UP000545876">
    <property type="component" value="Unassembled WGS sequence"/>
</dbReference>
<feature type="domain" description="Alanyl-transfer RNA synthetases family profile" evidence="10">
    <location>
        <begin position="5"/>
        <end position="597"/>
    </location>
</feature>
<keyword evidence="3" id="KW-0820">tRNA-binding</keyword>
<dbReference type="AlphaFoldDB" id="A0A847CZU7"/>
<evidence type="ECO:0000256" key="2">
    <source>
        <dbReference type="ARBA" id="ARBA00013168"/>
    </source>
</evidence>
<dbReference type="EC" id="6.1.1.7" evidence="2"/>
<proteinExistence type="inferred from homology"/>
<gene>
    <name evidence="11" type="ORF">GX656_00620</name>
</gene>
<dbReference type="PANTHER" id="PTHR11777">
    <property type="entry name" value="ALANYL-TRNA SYNTHETASE"/>
    <property type="match status" value="1"/>
</dbReference>
<dbReference type="InterPro" id="IPR002318">
    <property type="entry name" value="Ala-tRNA-lgiase_IIc"/>
</dbReference>
<dbReference type="InterPro" id="IPR018162">
    <property type="entry name" value="Ala-tRNA-ligase_IIc_anticod-bd"/>
</dbReference>
<dbReference type="GO" id="GO:0002161">
    <property type="term" value="F:aminoacyl-tRNA deacylase activity"/>
    <property type="evidence" value="ECO:0007669"/>
    <property type="project" value="TreeGrafter"/>
</dbReference>
<evidence type="ECO:0000259" key="10">
    <source>
        <dbReference type="PROSITE" id="PS50860"/>
    </source>
</evidence>
<evidence type="ECO:0000256" key="1">
    <source>
        <dbReference type="ARBA" id="ARBA00008226"/>
    </source>
</evidence>
<evidence type="ECO:0000313" key="12">
    <source>
        <dbReference type="Proteomes" id="UP000545876"/>
    </source>
</evidence>
<organism evidence="11 12">
    <name type="scientific">Candidatus Dojkabacteria bacterium</name>
    <dbReference type="NCBI Taxonomy" id="2099670"/>
    <lineage>
        <taxon>Bacteria</taxon>
        <taxon>Candidatus Dojkabacteria</taxon>
    </lineage>
</organism>
<accession>A0A847CZU7</accession>
<name>A0A847CZU7_9BACT</name>
<reference evidence="11 12" key="1">
    <citation type="journal article" date="2020" name="Biotechnol. Biofuels">
        <title>New insights from the biogas microbiome by comprehensive genome-resolved metagenomics of nearly 1600 species originating from multiple anaerobic digesters.</title>
        <authorList>
            <person name="Campanaro S."/>
            <person name="Treu L."/>
            <person name="Rodriguez-R L.M."/>
            <person name="Kovalovszki A."/>
            <person name="Ziels R.M."/>
            <person name="Maus I."/>
            <person name="Zhu X."/>
            <person name="Kougias P.G."/>
            <person name="Basile A."/>
            <person name="Luo G."/>
            <person name="Schluter A."/>
            <person name="Konstantinidis K.T."/>
            <person name="Angelidaki I."/>
        </authorList>
    </citation>
    <scope>NUCLEOTIDE SEQUENCE [LARGE SCALE GENOMIC DNA]</scope>
    <source>
        <strain evidence="11">AS06rmzACSIP_65</strain>
    </source>
</reference>
<evidence type="ECO:0000256" key="4">
    <source>
        <dbReference type="ARBA" id="ARBA00022598"/>
    </source>
</evidence>
<dbReference type="InterPro" id="IPR012947">
    <property type="entry name" value="tRNA_SAD"/>
</dbReference>
<dbReference type="GO" id="GO:0004813">
    <property type="term" value="F:alanine-tRNA ligase activity"/>
    <property type="evidence" value="ECO:0007669"/>
    <property type="project" value="UniProtKB-EC"/>
</dbReference>
<dbReference type="InterPro" id="IPR018165">
    <property type="entry name" value="Ala-tRNA-synth_IIc_core"/>
</dbReference>
<dbReference type="Pfam" id="PF01411">
    <property type="entry name" value="tRNA-synt_2c"/>
    <property type="match status" value="1"/>
</dbReference>
<dbReference type="PROSITE" id="PS50860">
    <property type="entry name" value="AA_TRNA_LIGASE_II_ALA"/>
    <property type="match status" value="1"/>
</dbReference>
<dbReference type="InterPro" id="IPR050058">
    <property type="entry name" value="Ala-tRNA_ligase"/>
</dbReference>
<dbReference type="GO" id="GO:0006419">
    <property type="term" value="P:alanyl-tRNA aminoacylation"/>
    <property type="evidence" value="ECO:0007669"/>
    <property type="project" value="InterPro"/>
</dbReference>
<dbReference type="InterPro" id="IPR045864">
    <property type="entry name" value="aa-tRNA-synth_II/BPL/LPL"/>
</dbReference>
<keyword evidence="7" id="KW-0694">RNA-binding</keyword>
<dbReference type="CDD" id="cd00673">
    <property type="entry name" value="AlaRS_core"/>
    <property type="match status" value="1"/>
</dbReference>
<evidence type="ECO:0000256" key="8">
    <source>
        <dbReference type="ARBA" id="ARBA00022917"/>
    </source>
</evidence>
<keyword evidence="8" id="KW-0648">Protein biosynthesis</keyword>
<dbReference type="SUPFAM" id="SSF55186">
    <property type="entry name" value="ThrRS/AlaRS common domain"/>
    <property type="match status" value="1"/>
</dbReference>